<dbReference type="Pfam" id="PF04406">
    <property type="entry name" value="TP6A_N"/>
    <property type="match status" value="1"/>
</dbReference>
<evidence type="ECO:0000256" key="6">
    <source>
        <dbReference type="ARBA" id="ARBA00022842"/>
    </source>
</evidence>
<name>A0A1L9SMW4_9EURO</name>
<dbReference type="GO" id="GO:0046872">
    <property type="term" value="F:metal ion binding"/>
    <property type="evidence" value="ECO:0007669"/>
    <property type="project" value="UniProtKB-KW"/>
</dbReference>
<reference evidence="15" key="1">
    <citation type="journal article" date="2017" name="Genome Biol.">
        <title>Comparative genomics reveals high biological diversity and specific adaptations in the industrially and medically important fungal genus Aspergillus.</title>
        <authorList>
            <person name="de Vries R.P."/>
            <person name="Riley R."/>
            <person name="Wiebenga A."/>
            <person name="Aguilar-Osorio G."/>
            <person name="Amillis S."/>
            <person name="Uchima C.A."/>
            <person name="Anderluh G."/>
            <person name="Asadollahi M."/>
            <person name="Askin M."/>
            <person name="Barry K."/>
            <person name="Battaglia E."/>
            <person name="Bayram O."/>
            <person name="Benocci T."/>
            <person name="Braus-Stromeyer S.A."/>
            <person name="Caldana C."/>
            <person name="Canovas D."/>
            <person name="Cerqueira G.C."/>
            <person name="Chen F."/>
            <person name="Chen W."/>
            <person name="Choi C."/>
            <person name="Clum A."/>
            <person name="Dos Santos R.A."/>
            <person name="Damasio A.R."/>
            <person name="Diallinas G."/>
            <person name="Emri T."/>
            <person name="Fekete E."/>
            <person name="Flipphi M."/>
            <person name="Freyberg S."/>
            <person name="Gallo A."/>
            <person name="Gournas C."/>
            <person name="Habgood R."/>
            <person name="Hainaut M."/>
            <person name="Harispe M.L."/>
            <person name="Henrissat B."/>
            <person name="Hilden K.S."/>
            <person name="Hope R."/>
            <person name="Hossain A."/>
            <person name="Karabika E."/>
            <person name="Karaffa L."/>
            <person name="Karanyi Z."/>
            <person name="Krasevec N."/>
            <person name="Kuo A."/>
            <person name="Kusch H."/>
            <person name="LaButti K."/>
            <person name="Lagendijk E.L."/>
            <person name="Lapidus A."/>
            <person name="Levasseur A."/>
            <person name="Lindquist E."/>
            <person name="Lipzen A."/>
            <person name="Logrieco A.F."/>
            <person name="MacCabe A."/>
            <person name="Maekelae M.R."/>
            <person name="Malavazi I."/>
            <person name="Melin P."/>
            <person name="Meyer V."/>
            <person name="Mielnichuk N."/>
            <person name="Miskei M."/>
            <person name="Molnar A.P."/>
            <person name="Mule G."/>
            <person name="Ngan C.Y."/>
            <person name="Orejas M."/>
            <person name="Orosz E."/>
            <person name="Ouedraogo J.P."/>
            <person name="Overkamp K.M."/>
            <person name="Park H.-S."/>
            <person name="Perrone G."/>
            <person name="Piumi F."/>
            <person name="Punt P.J."/>
            <person name="Ram A.F."/>
            <person name="Ramon A."/>
            <person name="Rauscher S."/>
            <person name="Record E."/>
            <person name="Riano-Pachon D.M."/>
            <person name="Robert V."/>
            <person name="Roehrig J."/>
            <person name="Ruller R."/>
            <person name="Salamov A."/>
            <person name="Salih N.S."/>
            <person name="Samson R.A."/>
            <person name="Sandor E."/>
            <person name="Sanguinetti M."/>
            <person name="Schuetze T."/>
            <person name="Sepcic K."/>
            <person name="Shelest E."/>
            <person name="Sherlock G."/>
            <person name="Sophianopoulou V."/>
            <person name="Squina F.M."/>
            <person name="Sun H."/>
            <person name="Susca A."/>
            <person name="Todd R.B."/>
            <person name="Tsang A."/>
            <person name="Unkles S.E."/>
            <person name="van de Wiele N."/>
            <person name="van Rossen-Uffink D."/>
            <person name="Oliveira J.V."/>
            <person name="Vesth T.C."/>
            <person name="Visser J."/>
            <person name="Yu J.-H."/>
            <person name="Zhou M."/>
            <person name="Andersen M.R."/>
            <person name="Archer D.B."/>
            <person name="Baker S.E."/>
            <person name="Benoit I."/>
            <person name="Brakhage A.A."/>
            <person name="Braus G.H."/>
            <person name="Fischer R."/>
            <person name="Frisvad J.C."/>
            <person name="Goldman G.H."/>
            <person name="Houbraken J."/>
            <person name="Oakley B."/>
            <person name="Pocsi I."/>
            <person name="Scazzocchio C."/>
            <person name="Seiboth B."/>
            <person name="vanKuyk P.A."/>
            <person name="Wortman J."/>
            <person name="Dyer P.S."/>
            <person name="Grigoriev I.V."/>
        </authorList>
    </citation>
    <scope>NUCLEOTIDE SEQUENCE [LARGE SCALE GENOMIC DNA]</scope>
    <source>
        <strain evidence="15">CBS 506.65</strain>
    </source>
</reference>
<dbReference type="GO" id="GO:0005524">
    <property type="term" value="F:ATP binding"/>
    <property type="evidence" value="ECO:0007669"/>
    <property type="project" value="InterPro"/>
</dbReference>
<evidence type="ECO:0000256" key="3">
    <source>
        <dbReference type="ARBA" id="ARBA00006559"/>
    </source>
</evidence>
<keyword evidence="5" id="KW-0479">Metal-binding</keyword>
<dbReference type="GeneID" id="34608981"/>
<keyword evidence="7 10" id="KW-0799">Topoisomerase</keyword>
<dbReference type="PRINTS" id="PR01550">
    <property type="entry name" value="TOP6AFAMILY"/>
</dbReference>
<dbReference type="EMBL" id="KV878339">
    <property type="protein sequence ID" value="OJJ48456.1"/>
    <property type="molecule type" value="Genomic_DNA"/>
</dbReference>
<dbReference type="VEuPathDB" id="FungiDB:ASPZODRAFT_130484"/>
<dbReference type="RefSeq" id="XP_022582966.1">
    <property type="nucleotide sequence ID" value="XM_022722516.1"/>
</dbReference>
<dbReference type="InterPro" id="IPR034136">
    <property type="entry name" value="TOPRIM_Topo6A/Spo11"/>
</dbReference>
<evidence type="ECO:0000256" key="10">
    <source>
        <dbReference type="PROSITE-ProRule" id="PRU01385"/>
    </source>
</evidence>
<dbReference type="PANTHER" id="PTHR10848">
    <property type="entry name" value="MEIOTIC RECOMBINATION PROTEIN SPO11"/>
    <property type="match status" value="1"/>
</dbReference>
<dbReference type="AlphaFoldDB" id="A0A1L9SMW4"/>
<accession>A0A1L9SMW4</accession>
<gene>
    <name evidence="14" type="ORF">ASPZODRAFT_130484</name>
</gene>
<dbReference type="InterPro" id="IPR013049">
    <property type="entry name" value="Spo11/TopoVI_A_N"/>
</dbReference>
<comment type="catalytic activity">
    <reaction evidence="1 10">
        <text>ATP-dependent breakage, passage and rejoining of double-stranded DNA.</text>
        <dbReference type="EC" id="5.6.2.2"/>
    </reaction>
</comment>
<evidence type="ECO:0000259" key="13">
    <source>
        <dbReference type="Pfam" id="PF21180"/>
    </source>
</evidence>
<dbReference type="EC" id="5.6.2.2" evidence="4"/>
<organism evidence="14 15">
    <name type="scientific">Penicilliopsis zonata CBS 506.65</name>
    <dbReference type="NCBI Taxonomy" id="1073090"/>
    <lineage>
        <taxon>Eukaryota</taxon>
        <taxon>Fungi</taxon>
        <taxon>Dikarya</taxon>
        <taxon>Ascomycota</taxon>
        <taxon>Pezizomycotina</taxon>
        <taxon>Eurotiomycetes</taxon>
        <taxon>Eurotiomycetidae</taxon>
        <taxon>Eurotiales</taxon>
        <taxon>Aspergillaceae</taxon>
        <taxon>Penicilliopsis</taxon>
    </lineage>
</organism>
<evidence type="ECO:0000256" key="5">
    <source>
        <dbReference type="ARBA" id="ARBA00022723"/>
    </source>
</evidence>
<sequence length="398" mass="44633">MEVSDREKLPSGFSMPPPPGSLEQTPKERVLEYIETVFSNITEEIVLPDGKPTITLKRRAKKPAHLFIDPVNGALESNEAVTYMTYSWPGKSVHEAWKFTVMAKVLSIISEALRDGLAISKRDIYYSDPACFGSQRVVDVAVDDIANTIGVDRLALNVEAAAKGLTAGCYRIRTKFNREINPWLSMEDTLVPRMDDIDEVDITDIKWVLILEKEAVFRRLASSGYQITATMGKGILVTAKGYPDLLTRTFVRRLSETKSFTQSVPKIYTLVDCDPDGIAIMATYKYGSAAHTRENSRLNVPSLQWLGLRTSDLVEGADERGDEALLRLTSRDRRKALAMLKNNPVWAADGPEPEWRTELQQMLMLNLKAEIEILYGRDGGLEEWIDLQMRNDTLKGGS</sequence>
<evidence type="ECO:0000256" key="4">
    <source>
        <dbReference type="ARBA" id="ARBA00012895"/>
    </source>
</evidence>
<evidence type="ECO:0000313" key="15">
    <source>
        <dbReference type="Proteomes" id="UP000184188"/>
    </source>
</evidence>
<protein>
    <recommendedName>
        <fullName evidence="4">DNA topoisomerase (ATP-hydrolyzing)</fullName>
        <ecNumber evidence="4">5.6.2.2</ecNumber>
    </recommendedName>
</protein>
<keyword evidence="15" id="KW-1185">Reference proteome</keyword>
<evidence type="ECO:0000256" key="11">
    <source>
        <dbReference type="SAM" id="MobiDB-lite"/>
    </source>
</evidence>
<dbReference type="GO" id="GO:0007131">
    <property type="term" value="P:reciprocal meiotic recombination"/>
    <property type="evidence" value="ECO:0007669"/>
    <property type="project" value="TreeGrafter"/>
</dbReference>
<keyword evidence="8 10" id="KW-0238">DNA-binding</keyword>
<comment type="cofactor">
    <cofactor evidence="2">
        <name>Mg(2+)</name>
        <dbReference type="ChEBI" id="CHEBI:18420"/>
    </cofactor>
</comment>
<evidence type="ECO:0000259" key="12">
    <source>
        <dbReference type="Pfam" id="PF04406"/>
    </source>
</evidence>
<evidence type="ECO:0000256" key="1">
    <source>
        <dbReference type="ARBA" id="ARBA00000185"/>
    </source>
</evidence>
<dbReference type="PROSITE" id="PS52041">
    <property type="entry name" value="TOPO_IIB"/>
    <property type="match status" value="1"/>
</dbReference>
<dbReference type="OrthoDB" id="5377392at2759"/>
<evidence type="ECO:0000313" key="14">
    <source>
        <dbReference type="EMBL" id="OJJ48456.1"/>
    </source>
</evidence>
<evidence type="ECO:0000256" key="9">
    <source>
        <dbReference type="ARBA" id="ARBA00023235"/>
    </source>
</evidence>
<dbReference type="Pfam" id="PF21180">
    <property type="entry name" value="TOP6A-Spo11_Toprim"/>
    <property type="match status" value="1"/>
</dbReference>
<dbReference type="Gene3D" id="3.40.1360.10">
    <property type="match status" value="1"/>
</dbReference>
<dbReference type="CDD" id="cd00223">
    <property type="entry name" value="TOPRIM_TopoIIB_SPO"/>
    <property type="match status" value="1"/>
</dbReference>
<evidence type="ECO:0000256" key="7">
    <source>
        <dbReference type="ARBA" id="ARBA00023029"/>
    </source>
</evidence>
<dbReference type="PANTHER" id="PTHR10848:SF0">
    <property type="entry name" value="MEIOTIC RECOMBINATION PROTEIN SPO11"/>
    <property type="match status" value="1"/>
</dbReference>
<dbReference type="GO" id="GO:0000706">
    <property type="term" value="P:meiotic DNA double-strand break processing"/>
    <property type="evidence" value="ECO:0007669"/>
    <property type="project" value="TreeGrafter"/>
</dbReference>
<dbReference type="GO" id="GO:0000228">
    <property type="term" value="C:nuclear chromosome"/>
    <property type="evidence" value="ECO:0007669"/>
    <property type="project" value="TreeGrafter"/>
</dbReference>
<dbReference type="SUPFAM" id="SSF56726">
    <property type="entry name" value="DNA topoisomerase IV, alpha subunit"/>
    <property type="match status" value="1"/>
</dbReference>
<dbReference type="InterPro" id="IPR036388">
    <property type="entry name" value="WH-like_DNA-bd_sf"/>
</dbReference>
<evidence type="ECO:0000256" key="8">
    <source>
        <dbReference type="ARBA" id="ARBA00023125"/>
    </source>
</evidence>
<dbReference type="Gene3D" id="1.10.10.10">
    <property type="entry name" value="Winged helix-like DNA-binding domain superfamily/Winged helix DNA-binding domain"/>
    <property type="match status" value="1"/>
</dbReference>
<comment type="similarity">
    <text evidence="3 10">Belongs to the TOP6A family.</text>
</comment>
<feature type="region of interest" description="Disordered" evidence="11">
    <location>
        <begin position="1"/>
        <end position="25"/>
    </location>
</feature>
<dbReference type="STRING" id="1073090.A0A1L9SMW4"/>
<dbReference type="InterPro" id="IPR036078">
    <property type="entry name" value="Spo11/TopoVI_A_sf"/>
</dbReference>
<dbReference type="GO" id="GO:0003677">
    <property type="term" value="F:DNA binding"/>
    <property type="evidence" value="ECO:0007669"/>
    <property type="project" value="UniProtKB-UniRule"/>
</dbReference>
<dbReference type="InterPro" id="IPR002815">
    <property type="entry name" value="Spo11/TopoVI_A"/>
</dbReference>
<dbReference type="FunFam" id="3.40.1360.10:FF:000018">
    <property type="entry name" value="Type II DNA topoisomerase VI subunit A"/>
    <property type="match status" value="1"/>
</dbReference>
<keyword evidence="9 10" id="KW-0413">Isomerase</keyword>
<dbReference type="Proteomes" id="UP000184188">
    <property type="component" value="Unassembled WGS sequence"/>
</dbReference>
<feature type="domain" description="Spo11/DNA topoisomerase VI subunit A N-terminal" evidence="12">
    <location>
        <begin position="97"/>
        <end position="158"/>
    </location>
</feature>
<feature type="active site" description="O-(5'-phospho-DNA)-tyrosine intermediate" evidence="10">
    <location>
        <position position="126"/>
    </location>
</feature>
<dbReference type="GO" id="GO:0003918">
    <property type="term" value="F:DNA topoisomerase type II (double strand cut, ATP-hydrolyzing) activity"/>
    <property type="evidence" value="ECO:0007669"/>
    <property type="project" value="UniProtKB-UniRule"/>
</dbReference>
<proteinExistence type="inferred from homology"/>
<evidence type="ECO:0000256" key="2">
    <source>
        <dbReference type="ARBA" id="ARBA00001946"/>
    </source>
</evidence>
<keyword evidence="6" id="KW-0460">Magnesium</keyword>
<feature type="domain" description="Topoisomerase 6 subunit A/Spo11 TOPRIM" evidence="13">
    <location>
        <begin position="207"/>
        <end position="375"/>
    </location>
</feature>
<dbReference type="GO" id="GO:0042138">
    <property type="term" value="P:meiotic DNA double-strand break formation"/>
    <property type="evidence" value="ECO:0007669"/>
    <property type="project" value="TreeGrafter"/>
</dbReference>